<gene>
    <name evidence="2" type="ORF">WJX75_009092</name>
</gene>
<keyword evidence="3" id="KW-1185">Reference proteome</keyword>
<comment type="caution">
    <text evidence="2">The sequence shown here is derived from an EMBL/GenBank/DDBJ whole genome shotgun (WGS) entry which is preliminary data.</text>
</comment>
<feature type="compositionally biased region" description="Pro residues" evidence="1">
    <location>
        <begin position="1520"/>
        <end position="1533"/>
    </location>
</feature>
<evidence type="ECO:0000313" key="3">
    <source>
        <dbReference type="Proteomes" id="UP001491310"/>
    </source>
</evidence>
<reference evidence="2 3" key="1">
    <citation type="journal article" date="2024" name="Nat. Commun.">
        <title>Phylogenomics reveals the evolutionary origins of lichenization in chlorophyte algae.</title>
        <authorList>
            <person name="Puginier C."/>
            <person name="Libourel C."/>
            <person name="Otte J."/>
            <person name="Skaloud P."/>
            <person name="Haon M."/>
            <person name="Grisel S."/>
            <person name="Petersen M."/>
            <person name="Berrin J.G."/>
            <person name="Delaux P.M."/>
            <person name="Dal Grande F."/>
            <person name="Keller J."/>
        </authorList>
    </citation>
    <scope>NUCLEOTIDE SEQUENCE [LARGE SCALE GENOMIC DNA]</scope>
    <source>
        <strain evidence="2 3">SAG 216-7</strain>
    </source>
</reference>
<accession>A0ABR2Z2S4</accession>
<evidence type="ECO:0008006" key="4">
    <source>
        <dbReference type="Google" id="ProtNLM"/>
    </source>
</evidence>
<organism evidence="2 3">
    <name type="scientific">Coccomyxa subellipsoidea</name>
    <dbReference type="NCBI Taxonomy" id="248742"/>
    <lineage>
        <taxon>Eukaryota</taxon>
        <taxon>Viridiplantae</taxon>
        <taxon>Chlorophyta</taxon>
        <taxon>core chlorophytes</taxon>
        <taxon>Trebouxiophyceae</taxon>
        <taxon>Trebouxiophyceae incertae sedis</taxon>
        <taxon>Coccomyxaceae</taxon>
        <taxon>Coccomyxa</taxon>
    </lineage>
</organism>
<feature type="compositionally biased region" description="Low complexity" evidence="1">
    <location>
        <begin position="1571"/>
        <end position="1582"/>
    </location>
</feature>
<dbReference type="Proteomes" id="UP001491310">
    <property type="component" value="Unassembled WGS sequence"/>
</dbReference>
<protein>
    <recommendedName>
        <fullName evidence="4">ARM repeat-containing protein</fullName>
    </recommendedName>
</protein>
<evidence type="ECO:0000313" key="2">
    <source>
        <dbReference type="EMBL" id="KAK9917869.1"/>
    </source>
</evidence>
<feature type="region of interest" description="Disordered" evidence="1">
    <location>
        <begin position="198"/>
        <end position="283"/>
    </location>
</feature>
<name>A0ABR2Z2S4_9CHLO</name>
<feature type="compositionally biased region" description="Basic residues" evidence="1">
    <location>
        <begin position="1251"/>
        <end position="1260"/>
    </location>
</feature>
<feature type="compositionally biased region" description="Pro residues" evidence="1">
    <location>
        <begin position="1478"/>
        <end position="1492"/>
    </location>
</feature>
<dbReference type="SUPFAM" id="SSF48371">
    <property type="entry name" value="ARM repeat"/>
    <property type="match status" value="1"/>
</dbReference>
<feature type="compositionally biased region" description="Low complexity" evidence="1">
    <location>
        <begin position="1459"/>
        <end position="1477"/>
    </location>
</feature>
<feature type="compositionally biased region" description="Low complexity" evidence="1">
    <location>
        <begin position="232"/>
        <end position="253"/>
    </location>
</feature>
<dbReference type="InterPro" id="IPR016024">
    <property type="entry name" value="ARM-type_fold"/>
</dbReference>
<evidence type="ECO:0000256" key="1">
    <source>
        <dbReference type="SAM" id="MobiDB-lite"/>
    </source>
</evidence>
<feature type="compositionally biased region" description="Basic and acidic residues" evidence="1">
    <location>
        <begin position="1605"/>
        <end position="1619"/>
    </location>
</feature>
<feature type="region of interest" description="Disordered" evidence="1">
    <location>
        <begin position="369"/>
        <end position="412"/>
    </location>
</feature>
<feature type="compositionally biased region" description="Polar residues" evidence="1">
    <location>
        <begin position="1666"/>
        <end position="1679"/>
    </location>
</feature>
<feature type="region of interest" description="Disordered" evidence="1">
    <location>
        <begin position="1207"/>
        <end position="1732"/>
    </location>
</feature>
<feature type="compositionally biased region" description="Low complexity" evidence="1">
    <location>
        <begin position="1426"/>
        <end position="1437"/>
    </location>
</feature>
<sequence>MAAHPESPDQLPEGVGGEEGDLHTLVPDSICRQAERPGPLRSALEARAVSCKRSVSFVFCRLVAQCFVRYSKENLDLAAALLTLACLGEGKEISWANEPRLRFLLGLHAVREASRFVPSELNAKQLEEADKWRCDSRTAACACLLLLCAVRESLGQERDSLHLLGALRDVCDALGRSTGHDSMVWGCDLDPGNWAAHRPPQGAAAAPLPPGLGSTAVPEPAGVIDNPGTPLASGASAAAGPSAPDADSSDAPAVESDGEQQGSVDAAGSVKEQQQPSAGPPVQSLDQAKVDQLMQKLDEQLQLLRQATPLLRQRAGQLTDKEAAAVRRQLAVVLDQQTDFFESNMQALRENLPRMQLPHDLAAALSLQGTAEPSTEPAAQQQPQQRSGQNEEPPSGPSAGSEMAGRSSSDGGALAGKLAALTASKASEPRSNSPKLSCGFVEEEGKVQATWAVVRAAVPLLKQLAGGKLPEASLGAAPELCHALSRLCCRTSPCGRAFAGHIFKECAAHIAKLLKSDELRGYGAMGPVLLLSQLLLSELPAPSKARYPPLPPSASLKISTVFVQLGVVDHLRQRLTDATEALRSRQPNGSSHPSSVWAVEANGASRGQEAQAAVICEALSLFAVNSASHRSLQAAATFQTTLTLLGASPECHVSMDTEARALELIRALAAHCPSVAESAALWGQAGLPALSAHLRPGHDTGLREAAAAALDAILRLHKTQAVKEVLAKGMRIRGLLDKYDAVRGENLRFFPELRHRVAKMLRVLAYDSGGAALPELLRPGKEGCVPWLVAELGNSSTHWCTRAELAAVLGSLARIPALSAAMARSRRSVAGKDIMLDPRAGIRKAGAMGPLMALLKEVTENKTHALNNEIVVNALAGVIGVGITYIKDDEDILPILKPELLPQLLRAMDVKLMTGSEGQRKLTLGNATILAYCLRWPEFRDEFVRRAGHIVATDLMIWCANNEPPTPAPGKDDFHMETVCTLVNIIGNAARSSVKALEYINEQGGLPIAARYLARAVALPPSNTSWYMGLSNGAAGLCDLQAVLVNNPKVAAAVAEICMVGLATTAHATRGPPKPDKARIDRLAYVVTSLSTLATYLKASAPGAIADALERGTFQQLLDLRRTLHLSNATIGYLQAFVQSSRNPTKDAAMANANMCQLLEEEAREKEREAREAARKLKRKLKKAEARLRSQEEESAQLRAALARAELADSSSTEASPDRLAAAVDSDASPAKQPPADPEQDSSAAAAPGGKARRGRKKGTRRVEAAEVPARQNGGGAAQARAASADGSDEDVGSEGALPDSWEAMVEEGDSGNGAGTEFNAVYGVSPPDSGSWTTVGVRKPTPAAAAVGTPEGAETSNGKSRPTTPSTPAAPTPGAPVPAKQQKGWGRLPASPTPPLSTSSEQHQQQERQRQGPWGNGPAASSGPAHRASLRAIAAAQNHTANMLKAQVGATERPGKDAAAPVSWSSVAAGSAATPRGLPPPSPAPAAPEPAPLAHDAPPSPAAWGGHRPQSTAPTDEAAPPPQPLPVAPPPELTAEFLAPPSRGSQPSTAWDSREVSESGLHSPVSSRLSAPASPTASHATVRTLSSDAAAADSWTRHTAARPAPEDVPRPPHDERSLPDAYGAAPEGPGRQLPMRSPPPGMQGFGQLSPDKGQRPSEVVHAFAQASQQARAHANNIQRYAPGQTPSAAIAAAGGQAPPGFRMPTAKQHPIGLPSERLGAMGGQARTSAGD</sequence>
<proteinExistence type="predicted"/>
<dbReference type="Gene3D" id="1.25.10.10">
    <property type="entry name" value="Leucine-rich Repeat Variant"/>
    <property type="match status" value="1"/>
</dbReference>
<feature type="compositionally biased region" description="Low complexity" evidence="1">
    <location>
        <begin position="1682"/>
        <end position="1701"/>
    </location>
</feature>
<dbReference type="EMBL" id="JALJOT010000002">
    <property type="protein sequence ID" value="KAK9917869.1"/>
    <property type="molecule type" value="Genomic_DNA"/>
</dbReference>
<dbReference type="InterPro" id="IPR011989">
    <property type="entry name" value="ARM-like"/>
</dbReference>